<proteinExistence type="inferred from homology"/>
<evidence type="ECO:0000256" key="2">
    <source>
        <dbReference type="ARBA" id="ARBA00022737"/>
    </source>
</evidence>
<dbReference type="NCBIfam" id="TIGR00756">
    <property type="entry name" value="PPR"/>
    <property type="match status" value="7"/>
</dbReference>
<reference evidence="5 6" key="1">
    <citation type="journal article" date="2016" name="DNA Res.">
        <title>The draft genome of MD-2 pineapple using hybrid error correction of long reads.</title>
        <authorList>
            <person name="Redwan R.M."/>
            <person name="Saidin A."/>
            <person name="Kumar S.V."/>
        </authorList>
    </citation>
    <scope>NUCLEOTIDE SEQUENCE [LARGE SCALE GENOMIC DNA]</scope>
    <source>
        <strain evidence="6">cv. MD2</strain>
        <tissue evidence="5">Leaf</tissue>
    </source>
</reference>
<feature type="repeat" description="PPR" evidence="4">
    <location>
        <begin position="9"/>
        <end position="43"/>
    </location>
</feature>
<comment type="similarity">
    <text evidence="1">Belongs to the PPR family. P subfamily.</text>
</comment>
<feature type="repeat" description="PPR" evidence="4">
    <location>
        <begin position="388"/>
        <end position="422"/>
    </location>
</feature>
<dbReference type="Pfam" id="PF13041">
    <property type="entry name" value="PPR_2"/>
    <property type="match status" value="3"/>
</dbReference>
<dbReference type="Gene3D" id="1.25.40.10">
    <property type="entry name" value="Tetratricopeptide repeat domain"/>
    <property type="match status" value="4"/>
</dbReference>
<keyword evidence="3" id="KW-0809">Transit peptide</keyword>
<accession>A0A199UTF2</accession>
<evidence type="ECO:0000313" key="6">
    <source>
        <dbReference type="Proteomes" id="UP000092600"/>
    </source>
</evidence>
<feature type="repeat" description="PPR" evidence="4">
    <location>
        <begin position="324"/>
        <end position="358"/>
    </location>
</feature>
<feature type="repeat" description="PPR" evidence="4">
    <location>
        <begin position="44"/>
        <end position="78"/>
    </location>
</feature>
<dbReference type="PANTHER" id="PTHR47447">
    <property type="entry name" value="OS03G0856100 PROTEIN"/>
    <property type="match status" value="1"/>
</dbReference>
<organism evidence="5 6">
    <name type="scientific">Ananas comosus</name>
    <name type="common">Pineapple</name>
    <name type="synonym">Ananas ananas</name>
    <dbReference type="NCBI Taxonomy" id="4615"/>
    <lineage>
        <taxon>Eukaryota</taxon>
        <taxon>Viridiplantae</taxon>
        <taxon>Streptophyta</taxon>
        <taxon>Embryophyta</taxon>
        <taxon>Tracheophyta</taxon>
        <taxon>Spermatophyta</taxon>
        <taxon>Magnoliopsida</taxon>
        <taxon>Liliopsida</taxon>
        <taxon>Poales</taxon>
        <taxon>Bromeliaceae</taxon>
        <taxon>Bromelioideae</taxon>
        <taxon>Ananas</taxon>
    </lineage>
</organism>
<name>A0A199UTF2_ANACO</name>
<dbReference type="STRING" id="4615.A0A199UTF2"/>
<dbReference type="AlphaFoldDB" id="A0A199UTF2"/>
<evidence type="ECO:0000313" key="5">
    <source>
        <dbReference type="EMBL" id="OAY68087.1"/>
    </source>
</evidence>
<dbReference type="SUPFAM" id="SSF48452">
    <property type="entry name" value="TPR-like"/>
    <property type="match status" value="1"/>
</dbReference>
<protein>
    <submittedName>
        <fullName evidence="5">Pentatricopeptide repeat-containing protein, chloroplastic</fullName>
    </submittedName>
</protein>
<evidence type="ECO:0000256" key="3">
    <source>
        <dbReference type="ARBA" id="ARBA00022946"/>
    </source>
</evidence>
<evidence type="ECO:0000256" key="4">
    <source>
        <dbReference type="PROSITE-ProRule" id="PRU00708"/>
    </source>
</evidence>
<dbReference type="Proteomes" id="UP000092600">
    <property type="component" value="Unassembled WGS sequence"/>
</dbReference>
<dbReference type="InterPro" id="IPR011990">
    <property type="entry name" value="TPR-like_helical_dom_sf"/>
</dbReference>
<dbReference type="EMBL" id="LSRQ01005118">
    <property type="protein sequence ID" value="OAY68087.1"/>
    <property type="molecule type" value="Genomic_DNA"/>
</dbReference>
<dbReference type="InterPro" id="IPR002885">
    <property type="entry name" value="PPR_rpt"/>
</dbReference>
<dbReference type="PANTHER" id="PTHR47447:SF26">
    <property type="entry name" value="CHLOROPLAST RNA SPLICING4"/>
    <property type="match status" value="1"/>
</dbReference>
<keyword evidence="2" id="KW-0677">Repeat</keyword>
<sequence>MIEARISPNIVAYNTLITGYGKISNANAAKSIFQQLECIGLVPDETTYRSMIEGFGRADNYKEAMFYYEELKRLGFHPSSSNFSTIINLQARHGDEEGVVQTIKDMRASKCQFSSMISTLLRAYERVGRMEKLLPILEASFYENILIDPTSCSILVTAYVKNSLLDEALRVLRDKKWEDPNYEDNLYHLLICSCKESGRYEDALKIYNQMPKSEMNPNLHIACSMIDIFSAMERFTDAENLYFKLKASGSTFDMIAYSIVVRMYIKAELFERACSVLDAMEKQKDIIPDTYLFRDMLRTYQRRGMLEKLANVYYWILKVGVDFDEAMYNCVINCCGRALPVDELSRLFDEMIQRGYSANTITFNVMLDVYGKAGLFRKANKSAGYSISLEAYNCMLDAYGKADQLEEFNEVLRKMKEAKCDSDHYTYNIIINIYGKKGWIEEVAGVLRNLSSAVSNPICMATIR</sequence>
<feature type="repeat" description="PPR" evidence="4">
    <location>
        <begin position="423"/>
        <end position="457"/>
    </location>
</feature>
<dbReference type="Pfam" id="PF01535">
    <property type="entry name" value="PPR"/>
    <property type="match status" value="3"/>
</dbReference>
<dbReference type="PROSITE" id="PS51375">
    <property type="entry name" value="PPR"/>
    <property type="match status" value="6"/>
</dbReference>
<evidence type="ECO:0000256" key="1">
    <source>
        <dbReference type="ARBA" id="ARBA00007626"/>
    </source>
</evidence>
<feature type="repeat" description="PPR" evidence="4">
    <location>
        <begin position="183"/>
        <end position="217"/>
    </location>
</feature>
<comment type="caution">
    <text evidence="5">The sequence shown here is derived from an EMBL/GenBank/DDBJ whole genome shotgun (WGS) entry which is preliminary data.</text>
</comment>
<gene>
    <name evidence="5" type="ORF">ACMD2_25028</name>
</gene>